<dbReference type="Pfam" id="PF02518">
    <property type="entry name" value="HATPase_c"/>
    <property type="match status" value="1"/>
</dbReference>
<evidence type="ECO:0000256" key="5">
    <source>
        <dbReference type="ARBA" id="ARBA00022679"/>
    </source>
</evidence>
<dbReference type="Gene3D" id="1.20.120.620">
    <property type="entry name" value="Backbone structure of the membrane domain of e. Coli histidine kinase receptor kdpd"/>
    <property type="match status" value="1"/>
</dbReference>
<dbReference type="InterPro" id="IPR000014">
    <property type="entry name" value="PAS"/>
</dbReference>
<dbReference type="InterPro" id="IPR025201">
    <property type="entry name" value="KdpD_TM"/>
</dbReference>
<evidence type="ECO:0000256" key="3">
    <source>
        <dbReference type="ARBA" id="ARBA00012438"/>
    </source>
</evidence>
<keyword evidence="16" id="KW-1185">Reference proteome</keyword>
<dbReference type="SMART" id="SM00387">
    <property type="entry name" value="HATPase_c"/>
    <property type="match status" value="1"/>
</dbReference>
<reference evidence="16" key="1">
    <citation type="submission" date="2018-05" db="EMBL/GenBank/DDBJ databases">
        <authorList>
            <person name="Li X."/>
        </authorList>
    </citation>
    <scope>NUCLEOTIDE SEQUENCE [LARGE SCALE GENOMIC DNA]</scope>
    <source>
        <strain evidence="16">HKS-05</strain>
    </source>
</reference>
<dbReference type="EMBL" id="QFYP01000001">
    <property type="protein sequence ID" value="RAK60871.1"/>
    <property type="molecule type" value="Genomic_DNA"/>
</dbReference>
<evidence type="ECO:0000313" key="16">
    <source>
        <dbReference type="Proteomes" id="UP000249842"/>
    </source>
</evidence>
<feature type="transmembrane region" description="Helical" evidence="13">
    <location>
        <begin position="104"/>
        <end position="124"/>
    </location>
</feature>
<evidence type="ECO:0000256" key="1">
    <source>
        <dbReference type="ARBA" id="ARBA00000085"/>
    </source>
</evidence>
<dbReference type="PRINTS" id="PR00344">
    <property type="entry name" value="BCTRLSENSOR"/>
</dbReference>
<dbReference type="EC" id="2.7.13.3" evidence="3"/>
<dbReference type="GO" id="GO:0004673">
    <property type="term" value="F:protein histidine kinase activity"/>
    <property type="evidence" value="ECO:0007669"/>
    <property type="project" value="UniProtKB-EC"/>
</dbReference>
<dbReference type="Proteomes" id="UP000249842">
    <property type="component" value="Unassembled WGS sequence"/>
</dbReference>
<keyword evidence="5" id="KW-0808">Transferase</keyword>
<comment type="catalytic activity">
    <reaction evidence="1">
        <text>ATP + protein L-histidine = ADP + protein N-phospho-L-histidine.</text>
        <dbReference type="EC" id="2.7.13.3"/>
    </reaction>
</comment>
<evidence type="ECO:0000256" key="4">
    <source>
        <dbReference type="ARBA" id="ARBA00022553"/>
    </source>
</evidence>
<evidence type="ECO:0000256" key="8">
    <source>
        <dbReference type="ARBA" id="ARBA00022777"/>
    </source>
</evidence>
<feature type="transmembrane region" description="Helical" evidence="13">
    <location>
        <begin position="28"/>
        <end position="48"/>
    </location>
</feature>
<dbReference type="AlphaFoldDB" id="A0A328B365"/>
<evidence type="ECO:0000256" key="9">
    <source>
        <dbReference type="ARBA" id="ARBA00022840"/>
    </source>
</evidence>
<dbReference type="PANTHER" id="PTHR41523:SF8">
    <property type="entry name" value="ETHYLENE RESPONSE SENSOR PROTEIN"/>
    <property type="match status" value="1"/>
</dbReference>
<keyword evidence="9" id="KW-0067">ATP-binding</keyword>
<dbReference type="InterPro" id="IPR003594">
    <property type="entry name" value="HATPase_dom"/>
</dbReference>
<dbReference type="SUPFAM" id="SSF55874">
    <property type="entry name" value="ATPase domain of HSP90 chaperone/DNA topoisomerase II/histidine kinase"/>
    <property type="match status" value="1"/>
</dbReference>
<gene>
    <name evidence="15" type="ORF">DJ021_14150</name>
</gene>
<evidence type="ECO:0000256" key="10">
    <source>
        <dbReference type="ARBA" id="ARBA00022989"/>
    </source>
</evidence>
<accession>A0A328B365</accession>
<dbReference type="GO" id="GO:0000160">
    <property type="term" value="P:phosphorelay signal transduction system"/>
    <property type="evidence" value="ECO:0007669"/>
    <property type="project" value="UniProtKB-KW"/>
</dbReference>
<keyword evidence="11" id="KW-0902">Two-component regulatory system</keyword>
<keyword evidence="4" id="KW-0597">Phosphoprotein</keyword>
<dbReference type="InterPro" id="IPR038318">
    <property type="entry name" value="KdpD_sf"/>
</dbReference>
<dbReference type="PANTHER" id="PTHR41523">
    <property type="entry name" value="TWO-COMPONENT SYSTEM SENSOR PROTEIN"/>
    <property type="match status" value="1"/>
</dbReference>
<dbReference type="GO" id="GO:0005524">
    <property type="term" value="F:ATP binding"/>
    <property type="evidence" value="ECO:0007669"/>
    <property type="project" value="UniProtKB-KW"/>
</dbReference>
<dbReference type="GO" id="GO:0016020">
    <property type="term" value="C:membrane"/>
    <property type="evidence" value="ECO:0007669"/>
    <property type="project" value="UniProtKB-SubCell"/>
</dbReference>
<dbReference type="Gene3D" id="3.30.565.10">
    <property type="entry name" value="Histidine kinase-like ATPase, C-terminal domain"/>
    <property type="match status" value="1"/>
</dbReference>
<proteinExistence type="predicted"/>
<comment type="caution">
    <text evidence="15">The sequence shown here is derived from an EMBL/GenBank/DDBJ whole genome shotgun (WGS) entry which is preliminary data.</text>
</comment>
<evidence type="ECO:0000256" key="12">
    <source>
        <dbReference type="ARBA" id="ARBA00023136"/>
    </source>
</evidence>
<dbReference type="InterPro" id="IPR011102">
    <property type="entry name" value="Sig_transdc_His_kinase_HWE"/>
</dbReference>
<dbReference type="InterPro" id="IPR035965">
    <property type="entry name" value="PAS-like_dom_sf"/>
</dbReference>
<dbReference type="SMART" id="SM00911">
    <property type="entry name" value="HWE_HK"/>
    <property type="match status" value="1"/>
</dbReference>
<keyword evidence="7" id="KW-0547">Nucleotide-binding</keyword>
<evidence type="ECO:0000259" key="14">
    <source>
        <dbReference type="PROSITE" id="PS50109"/>
    </source>
</evidence>
<comment type="subcellular location">
    <subcellularLocation>
        <location evidence="2">Membrane</location>
        <topology evidence="2">Multi-pass membrane protein</topology>
    </subcellularLocation>
</comment>
<organism evidence="15 16">
    <name type="scientific">Phenylobacterium hankyongense</name>
    <dbReference type="NCBI Taxonomy" id="1813876"/>
    <lineage>
        <taxon>Bacteria</taxon>
        <taxon>Pseudomonadati</taxon>
        <taxon>Pseudomonadota</taxon>
        <taxon>Alphaproteobacteria</taxon>
        <taxon>Caulobacterales</taxon>
        <taxon>Caulobacteraceae</taxon>
        <taxon>Phenylobacterium</taxon>
    </lineage>
</organism>
<dbReference type="Pfam" id="PF07568">
    <property type="entry name" value="HisKA_2"/>
    <property type="match status" value="1"/>
</dbReference>
<dbReference type="InterPro" id="IPR011495">
    <property type="entry name" value="Sig_transdc_His_kin_sub2_dim/P"/>
</dbReference>
<name>A0A328B365_9CAUL</name>
<evidence type="ECO:0000256" key="11">
    <source>
        <dbReference type="ARBA" id="ARBA00023012"/>
    </source>
</evidence>
<sequence>MAIGGTRTGMTAEAAGGAQAQRSLARSATGVLVAGLLVLAAALARAWLGARFAGILPFSLFFPAILAAALFGGTLAGIVALALSVLVGWYYFLDPSGFHLATPARSVNLGLFVLSGALVALVGARLHRVVGELRSANAALSERELRYRTLFDSVSDGFALVEGIWAEDGKLADYRVLEVNPAMLRILNTDLSVVGRRQSEILDATPPAWLAACEAALRGEAISFEFHAPGSERWYEIRLSRAAENQLAQFVVDITDRKAAERRQSELFDELNHRVKNNLALVSSMLAMQGRAADLPAVREHLAKAVDRIQTIADVHASLYRTSSQDEVDFAAYLQDLCARLSGALLEDDRVRIEVTAEPAALPLDKAVSLGVVVNELVTNAAKHAYPAPARGSISVRLGHRDGDLTLSVSDCGTGLPGTPSAHGLGMRLVRSLVQQNGGTLDIEHHPGATFTITLPGRGLLPRAAAR</sequence>
<dbReference type="PROSITE" id="PS50109">
    <property type="entry name" value="HIS_KIN"/>
    <property type="match status" value="1"/>
</dbReference>
<evidence type="ECO:0000256" key="6">
    <source>
        <dbReference type="ARBA" id="ARBA00022692"/>
    </source>
</evidence>
<dbReference type="Pfam" id="PF13493">
    <property type="entry name" value="DUF4118"/>
    <property type="match status" value="1"/>
</dbReference>
<evidence type="ECO:0000313" key="15">
    <source>
        <dbReference type="EMBL" id="RAK60871.1"/>
    </source>
</evidence>
<protein>
    <recommendedName>
        <fullName evidence="3">histidine kinase</fullName>
        <ecNumber evidence="3">2.7.13.3</ecNumber>
    </recommendedName>
</protein>
<evidence type="ECO:0000256" key="13">
    <source>
        <dbReference type="SAM" id="Phobius"/>
    </source>
</evidence>
<feature type="domain" description="Histidine kinase" evidence="14">
    <location>
        <begin position="270"/>
        <end position="459"/>
    </location>
</feature>
<evidence type="ECO:0000256" key="7">
    <source>
        <dbReference type="ARBA" id="ARBA00022741"/>
    </source>
</evidence>
<dbReference type="InterPro" id="IPR004358">
    <property type="entry name" value="Sig_transdc_His_kin-like_C"/>
</dbReference>
<dbReference type="InterPro" id="IPR036890">
    <property type="entry name" value="HATPase_C_sf"/>
</dbReference>
<keyword evidence="8" id="KW-0418">Kinase</keyword>
<dbReference type="Pfam" id="PF13188">
    <property type="entry name" value="PAS_8"/>
    <property type="match status" value="1"/>
</dbReference>
<dbReference type="SUPFAM" id="SSF55785">
    <property type="entry name" value="PYP-like sensor domain (PAS domain)"/>
    <property type="match status" value="1"/>
</dbReference>
<dbReference type="InterPro" id="IPR005467">
    <property type="entry name" value="His_kinase_dom"/>
</dbReference>
<evidence type="ECO:0000256" key="2">
    <source>
        <dbReference type="ARBA" id="ARBA00004141"/>
    </source>
</evidence>
<feature type="transmembrane region" description="Helical" evidence="13">
    <location>
        <begin position="60"/>
        <end position="92"/>
    </location>
</feature>
<dbReference type="Gene3D" id="3.30.450.20">
    <property type="entry name" value="PAS domain"/>
    <property type="match status" value="1"/>
</dbReference>
<keyword evidence="10 13" id="KW-1133">Transmembrane helix</keyword>
<keyword evidence="12 13" id="KW-0472">Membrane</keyword>
<keyword evidence="6 13" id="KW-0812">Transmembrane</keyword>